<evidence type="ECO:0000313" key="3">
    <source>
        <dbReference type="EMBL" id="MDD9207110.1"/>
    </source>
</evidence>
<feature type="domain" description="DUF5926" evidence="2">
    <location>
        <begin position="29"/>
        <end position="291"/>
    </location>
</feature>
<evidence type="ECO:0000259" key="2">
    <source>
        <dbReference type="Pfam" id="PF19348"/>
    </source>
</evidence>
<sequence length="291" mass="31744">MGKKSRKRQAGPEGTSKPKRRQVPYVERPFEGLPGETDIVAMREVVPAATATVRTNAEYGGRDVTLVTLLPDMWPAMHRDDGAVLVALQTVQHSGDASRDVAAALLAALELEPGQPLTSLGMPEPGPRLQDVLDLTAPFEITVHDGFDYWLAEDAERTGDVARALEQTGENIVPTAPVPGVDSAYWCRMSREFLRWARPEDEQQLLDALARLQARRESALDDGSRFVGAFRSSGILVPVWELAPGTEAEELTGPCTAFAERLTDVLAADAPLTPEERRARAGLVSRQVTLR</sequence>
<evidence type="ECO:0000256" key="1">
    <source>
        <dbReference type="SAM" id="MobiDB-lite"/>
    </source>
</evidence>
<accession>A0ABT5TYG7</accession>
<organism evidence="3 4">
    <name type="scientific">Georgenia halotolerans</name>
    <dbReference type="NCBI Taxonomy" id="3028317"/>
    <lineage>
        <taxon>Bacteria</taxon>
        <taxon>Bacillati</taxon>
        <taxon>Actinomycetota</taxon>
        <taxon>Actinomycetes</taxon>
        <taxon>Micrococcales</taxon>
        <taxon>Bogoriellaceae</taxon>
        <taxon>Georgenia</taxon>
    </lineage>
</organism>
<gene>
    <name evidence="3" type="ORF">PU560_11640</name>
</gene>
<protein>
    <submittedName>
        <fullName evidence="3">DUF5926 family protein</fullName>
    </submittedName>
</protein>
<dbReference type="EMBL" id="JARACI010001046">
    <property type="protein sequence ID" value="MDD9207110.1"/>
    <property type="molecule type" value="Genomic_DNA"/>
</dbReference>
<keyword evidence="4" id="KW-1185">Reference proteome</keyword>
<dbReference type="Pfam" id="PF19348">
    <property type="entry name" value="DUF5926"/>
    <property type="match status" value="1"/>
</dbReference>
<evidence type="ECO:0000313" key="4">
    <source>
        <dbReference type="Proteomes" id="UP001165561"/>
    </source>
</evidence>
<comment type="caution">
    <text evidence="3">The sequence shown here is derived from an EMBL/GenBank/DDBJ whole genome shotgun (WGS) entry which is preliminary data.</text>
</comment>
<feature type="region of interest" description="Disordered" evidence="1">
    <location>
        <begin position="1"/>
        <end position="25"/>
    </location>
</feature>
<dbReference type="InterPro" id="IPR045970">
    <property type="entry name" value="DUF5926"/>
</dbReference>
<proteinExistence type="predicted"/>
<reference evidence="3" key="1">
    <citation type="submission" date="2023-02" db="EMBL/GenBank/DDBJ databases">
        <title>Georgenia sp.10Sc9-8, isolated from a soil sample collected from the Taklamakan desert.</title>
        <authorList>
            <person name="Liu S."/>
        </authorList>
    </citation>
    <scope>NUCLEOTIDE SEQUENCE</scope>
    <source>
        <strain evidence="3">10Sc9-8</strain>
    </source>
</reference>
<dbReference type="Proteomes" id="UP001165561">
    <property type="component" value="Unassembled WGS sequence"/>
</dbReference>
<name>A0ABT5TYG7_9MICO</name>